<dbReference type="PANTHER" id="PTHR38463:SF1">
    <property type="entry name" value="STRESS RESPONSE PROTEIN YSNF"/>
    <property type="match status" value="1"/>
</dbReference>
<dbReference type="Pfam" id="PF09557">
    <property type="entry name" value="DUF2382"/>
    <property type="match status" value="1"/>
</dbReference>
<dbReference type="InterPro" id="IPR019060">
    <property type="entry name" value="DUF2382"/>
</dbReference>
<evidence type="ECO:0000256" key="1">
    <source>
        <dbReference type="SAM" id="MobiDB-lite"/>
    </source>
</evidence>
<feature type="compositionally biased region" description="Basic and acidic residues" evidence="1">
    <location>
        <begin position="10"/>
        <end position="20"/>
    </location>
</feature>
<keyword evidence="4" id="KW-1185">Reference proteome</keyword>
<feature type="region of interest" description="Disordered" evidence="1">
    <location>
        <begin position="1"/>
        <end position="21"/>
    </location>
</feature>
<protein>
    <recommendedName>
        <fullName evidence="2">DUF2382 domain-containing protein</fullName>
    </recommendedName>
</protein>
<dbReference type="Proteomes" id="UP000091926">
    <property type="component" value="Chromosome"/>
</dbReference>
<proteinExistence type="predicted"/>
<organism evidence="3 4">
    <name type="scientific">Bordetella flabilis</name>
    <dbReference type="NCBI Taxonomy" id="463014"/>
    <lineage>
        <taxon>Bacteria</taxon>
        <taxon>Pseudomonadati</taxon>
        <taxon>Pseudomonadota</taxon>
        <taxon>Betaproteobacteria</taxon>
        <taxon>Burkholderiales</taxon>
        <taxon>Alcaligenaceae</taxon>
        <taxon>Bordetella</taxon>
    </lineage>
</organism>
<dbReference type="KEGG" id="bfz:BAU07_03760"/>
<dbReference type="PANTHER" id="PTHR38463">
    <property type="entry name" value="STRESS RESPONSE PROTEIN YSNF"/>
    <property type="match status" value="1"/>
</dbReference>
<evidence type="ECO:0000259" key="2">
    <source>
        <dbReference type="Pfam" id="PF09557"/>
    </source>
</evidence>
<sequence>MASTDDAECAGDRPRPRQGDAKVVAVQENLEVSLRETETGAVRVRKVVHEDVHQVPVTVRTGKVAIVRVPMSRQVDSEFPVRQEGDTTVIPVFEYRVVAERRLFLVEEVRITKEMTQSTHTEEVVTRREEVVVERRDTSGPWRQQPPDTPE</sequence>
<gene>
    <name evidence="3" type="ORF">BAU07_03760</name>
</gene>
<accession>A0A193GA48</accession>
<feature type="region of interest" description="Disordered" evidence="1">
    <location>
        <begin position="120"/>
        <end position="151"/>
    </location>
</feature>
<name>A0A193GA48_9BORD</name>
<dbReference type="EMBL" id="CP016172">
    <property type="protein sequence ID" value="ANN76346.1"/>
    <property type="molecule type" value="Genomic_DNA"/>
</dbReference>
<evidence type="ECO:0000313" key="3">
    <source>
        <dbReference type="EMBL" id="ANN76346.1"/>
    </source>
</evidence>
<dbReference type="STRING" id="463014.BAU07_03760"/>
<evidence type="ECO:0000313" key="4">
    <source>
        <dbReference type="Proteomes" id="UP000091926"/>
    </source>
</evidence>
<dbReference type="AlphaFoldDB" id="A0A193GA48"/>
<dbReference type="InterPro" id="IPR052967">
    <property type="entry name" value="Stress_Response_Assoc"/>
</dbReference>
<feature type="domain" description="DUF2382" evidence="2">
    <location>
        <begin position="26"/>
        <end position="133"/>
    </location>
</feature>
<feature type="compositionally biased region" description="Basic and acidic residues" evidence="1">
    <location>
        <begin position="120"/>
        <end position="138"/>
    </location>
</feature>
<reference evidence="3 4" key="1">
    <citation type="submission" date="2016-06" db="EMBL/GenBank/DDBJ databases">
        <title>Complete genome sequences of Bordetella bronchialis and Bordetella flabilis.</title>
        <authorList>
            <person name="LiPuma J.J."/>
            <person name="Spilker T."/>
        </authorList>
    </citation>
    <scope>NUCLEOTIDE SEQUENCE [LARGE SCALE GENOMIC DNA]</scope>
    <source>
        <strain evidence="3 4">AU10664</strain>
    </source>
</reference>
<dbReference type="RefSeq" id="WP_066654262.1">
    <property type="nucleotide sequence ID" value="NZ_CBCSCL010000010.1"/>
</dbReference>
<dbReference type="OrthoDB" id="8757728at2"/>